<evidence type="ECO:0000313" key="2">
    <source>
        <dbReference type="EMBL" id="TWF58877.1"/>
    </source>
</evidence>
<feature type="chain" id="PRO_5021924202" description="PXPV repeat-containing protein" evidence="1">
    <location>
        <begin position="32"/>
        <end position="110"/>
    </location>
</feature>
<evidence type="ECO:0000256" key="1">
    <source>
        <dbReference type="SAM" id="SignalP"/>
    </source>
</evidence>
<comment type="caution">
    <text evidence="2">The sequence shown here is derived from an EMBL/GenBank/DDBJ whole genome shotgun (WGS) entry which is preliminary data.</text>
</comment>
<keyword evidence="3" id="KW-1185">Reference proteome</keyword>
<dbReference type="EMBL" id="VIWP01000001">
    <property type="protein sequence ID" value="TWF58877.1"/>
    <property type="molecule type" value="Genomic_DNA"/>
</dbReference>
<gene>
    <name evidence="2" type="ORF">FHW37_101681</name>
</gene>
<sequence>MLTTTRQFVTTGLVALTIASTALVTASQAEAHDNFGRGLAAGVAGAIVGGALVAGATNAYGYGAPVYATAPYGPPPYVYGRGPVVSYYPSCHIAWHQDRWGDMYRVRVCN</sequence>
<dbReference type="OrthoDB" id="8401201at2"/>
<organism evidence="2 3">
    <name type="scientific">Neorhizobium alkalisoli</name>
    <dbReference type="NCBI Taxonomy" id="528178"/>
    <lineage>
        <taxon>Bacteria</taxon>
        <taxon>Pseudomonadati</taxon>
        <taxon>Pseudomonadota</taxon>
        <taxon>Alphaproteobacteria</taxon>
        <taxon>Hyphomicrobiales</taxon>
        <taxon>Rhizobiaceae</taxon>
        <taxon>Rhizobium/Agrobacterium group</taxon>
        <taxon>Neorhizobium</taxon>
    </lineage>
</organism>
<dbReference type="AlphaFoldDB" id="A0A561R8D4"/>
<evidence type="ECO:0000313" key="3">
    <source>
        <dbReference type="Proteomes" id="UP000320653"/>
    </source>
</evidence>
<accession>A0A561R8D4</accession>
<evidence type="ECO:0008006" key="4">
    <source>
        <dbReference type="Google" id="ProtNLM"/>
    </source>
</evidence>
<dbReference type="RefSeq" id="WP_145632468.1">
    <property type="nucleotide sequence ID" value="NZ_VIWP01000001.1"/>
</dbReference>
<name>A0A561R8D4_9HYPH</name>
<protein>
    <recommendedName>
        <fullName evidence="4">PXPV repeat-containing protein</fullName>
    </recommendedName>
</protein>
<proteinExistence type="predicted"/>
<dbReference type="Proteomes" id="UP000320653">
    <property type="component" value="Unassembled WGS sequence"/>
</dbReference>
<reference evidence="2 3" key="1">
    <citation type="submission" date="2019-06" db="EMBL/GenBank/DDBJ databases">
        <title>Sorghum-associated microbial communities from plants grown in Nebraska, USA.</title>
        <authorList>
            <person name="Schachtman D."/>
        </authorList>
    </citation>
    <scope>NUCLEOTIDE SEQUENCE [LARGE SCALE GENOMIC DNA]</scope>
    <source>
        <strain evidence="2 3">1225</strain>
    </source>
</reference>
<feature type="signal peptide" evidence="1">
    <location>
        <begin position="1"/>
        <end position="31"/>
    </location>
</feature>
<keyword evidence="1" id="KW-0732">Signal</keyword>